<dbReference type="HOGENOM" id="CLU_442737_0_0_5"/>
<comment type="subcellular location">
    <subcellularLocation>
        <location evidence="1">Cell membrane</location>
        <topology evidence="1">Multi-pass membrane protein</topology>
    </subcellularLocation>
</comment>
<dbReference type="AlphaFoldDB" id="H6SQK8"/>
<feature type="transmembrane region" description="Helical" evidence="6">
    <location>
        <begin position="35"/>
        <end position="56"/>
    </location>
</feature>
<dbReference type="eggNOG" id="COG1368">
    <property type="taxonomic scope" value="Bacteria"/>
</dbReference>
<dbReference type="KEGG" id="rpm:RSPPHO_00697"/>
<keyword evidence="2" id="KW-1003">Cell membrane</keyword>
<gene>
    <name evidence="8" type="ORF">RSPPHO_00697</name>
</gene>
<dbReference type="InterPro" id="IPR000917">
    <property type="entry name" value="Sulfatase_N"/>
</dbReference>
<feature type="transmembrane region" description="Helical" evidence="6">
    <location>
        <begin position="136"/>
        <end position="159"/>
    </location>
</feature>
<dbReference type="InterPro" id="IPR017850">
    <property type="entry name" value="Alkaline_phosphatase_core_sf"/>
</dbReference>
<feature type="transmembrane region" description="Helical" evidence="6">
    <location>
        <begin position="100"/>
        <end position="124"/>
    </location>
</feature>
<feature type="transmembrane region" description="Helical" evidence="6">
    <location>
        <begin position="12"/>
        <end position="29"/>
    </location>
</feature>
<evidence type="ECO:0000256" key="2">
    <source>
        <dbReference type="ARBA" id="ARBA00022475"/>
    </source>
</evidence>
<dbReference type="STRING" id="1150469.RSPPHO_00697"/>
<dbReference type="Proteomes" id="UP000033220">
    <property type="component" value="Chromosome DSM 122"/>
</dbReference>
<dbReference type="Gene3D" id="3.40.720.10">
    <property type="entry name" value="Alkaline Phosphatase, subunit A"/>
    <property type="match status" value="1"/>
</dbReference>
<sequence>MFVTIRGRVETLLYLTGLYVLIVAIVEQATGVALWTQALGVDLLLTLGLAIPLLWLSRSRRHFLLLMTLGLALLHGGNAVKIRILGGPLMPDDLFAARSLFLIMTDGQRVMALGGALVLALALGRTISLKARGAGIALLLLLALPVPGIVAPSAVVALLDDHFGNVVWNQRTNYESRGPLVHLVQELARHGSRQKPPPDDTGVRNAVAALRSDVQPAQASALDSMAAGKPRSVVLVVLESFWDPSALSAAGLSDDPLDPRFRALWRQAGDSRALVPVFGGYTANSEFEVLCGFPVAEDTVFFETRLHNDVPCLPRLFSDAGYAATASHPNVPVFWNRVNAYRRIGFDVYRSLADFTLDEMHGEYLSDASLYRQVLETLKPVQESGTPSFTYILTFFGHLDYPLDDALVRVRATSADPLVERYASTVLEKSRSFMDFLEELQARDPEALVVAVGDHLPFLGPNFGGYRESGVLAADRADFDDRMFRDLVATPLLIIDGPRGALPVGTLALYQVPGLIRTLAGLTTSAPMDLLHRAEGSLRPLPGMHFVQHQDDSLTVCRSALVSDRCAEDQAWLDAVGTLSRDLFSGHGYVLSGEGGQGISGG</sequence>
<evidence type="ECO:0000313" key="9">
    <source>
        <dbReference type="Proteomes" id="UP000033220"/>
    </source>
</evidence>
<keyword evidence="5 6" id="KW-0472">Membrane</keyword>
<evidence type="ECO:0000256" key="4">
    <source>
        <dbReference type="ARBA" id="ARBA00022989"/>
    </source>
</evidence>
<proteinExistence type="predicted"/>
<evidence type="ECO:0000256" key="5">
    <source>
        <dbReference type="ARBA" id="ARBA00023136"/>
    </source>
</evidence>
<dbReference type="InterPro" id="IPR050448">
    <property type="entry name" value="OpgB/LTA_synthase_biosynth"/>
</dbReference>
<reference evidence="8 9" key="1">
    <citation type="submission" date="2012-02" db="EMBL/GenBank/DDBJ databases">
        <title>Shotgun genome sequence of Phaeospirillum photometricum DSM 122.</title>
        <authorList>
            <person name="Duquesne K."/>
            <person name="Sturgis J."/>
        </authorList>
    </citation>
    <scope>NUCLEOTIDE SEQUENCE [LARGE SCALE GENOMIC DNA]</scope>
    <source>
        <strain evidence="9">DSM122</strain>
    </source>
</reference>
<protein>
    <recommendedName>
        <fullName evidence="7">Sulfatase N-terminal domain-containing protein</fullName>
    </recommendedName>
</protein>
<organism evidence="8 9">
    <name type="scientific">Pararhodospirillum photometricum DSM 122</name>
    <dbReference type="NCBI Taxonomy" id="1150469"/>
    <lineage>
        <taxon>Bacteria</taxon>
        <taxon>Pseudomonadati</taxon>
        <taxon>Pseudomonadota</taxon>
        <taxon>Alphaproteobacteria</taxon>
        <taxon>Rhodospirillales</taxon>
        <taxon>Rhodospirillaceae</taxon>
        <taxon>Pararhodospirillum</taxon>
    </lineage>
</organism>
<evidence type="ECO:0000313" key="8">
    <source>
        <dbReference type="EMBL" id="CCG07323.1"/>
    </source>
</evidence>
<keyword evidence="3 6" id="KW-0812">Transmembrane</keyword>
<evidence type="ECO:0000256" key="1">
    <source>
        <dbReference type="ARBA" id="ARBA00004651"/>
    </source>
</evidence>
<dbReference type="PATRIC" id="fig|1150469.3.peg.801"/>
<evidence type="ECO:0000256" key="6">
    <source>
        <dbReference type="SAM" id="Phobius"/>
    </source>
</evidence>
<evidence type="ECO:0000259" key="7">
    <source>
        <dbReference type="Pfam" id="PF00884"/>
    </source>
</evidence>
<evidence type="ECO:0000256" key="3">
    <source>
        <dbReference type="ARBA" id="ARBA00022692"/>
    </source>
</evidence>
<dbReference type="PANTHER" id="PTHR47371:SF3">
    <property type="entry name" value="PHOSPHOGLYCEROL TRANSFERASE I"/>
    <property type="match status" value="1"/>
</dbReference>
<dbReference type="SUPFAM" id="SSF53649">
    <property type="entry name" value="Alkaline phosphatase-like"/>
    <property type="match status" value="1"/>
</dbReference>
<keyword evidence="9" id="KW-1185">Reference proteome</keyword>
<dbReference type="EMBL" id="HE663493">
    <property type="protein sequence ID" value="CCG07323.1"/>
    <property type="molecule type" value="Genomic_DNA"/>
</dbReference>
<dbReference type="Pfam" id="PF00884">
    <property type="entry name" value="Sulfatase"/>
    <property type="match status" value="1"/>
</dbReference>
<dbReference type="PANTHER" id="PTHR47371">
    <property type="entry name" value="LIPOTEICHOIC ACID SYNTHASE"/>
    <property type="match status" value="1"/>
</dbReference>
<dbReference type="GO" id="GO:0005886">
    <property type="term" value="C:plasma membrane"/>
    <property type="evidence" value="ECO:0007669"/>
    <property type="project" value="UniProtKB-SubCell"/>
</dbReference>
<feature type="transmembrane region" description="Helical" evidence="6">
    <location>
        <begin position="63"/>
        <end position="80"/>
    </location>
</feature>
<accession>H6SQK8</accession>
<name>H6SQK8_PARPM</name>
<feature type="domain" description="Sulfatase N-terminal" evidence="7">
    <location>
        <begin position="233"/>
        <end position="464"/>
    </location>
</feature>
<keyword evidence="4 6" id="KW-1133">Transmembrane helix</keyword>
<dbReference type="CDD" id="cd16015">
    <property type="entry name" value="LTA_synthase"/>
    <property type="match status" value="1"/>
</dbReference>